<sequence length="388" mass="41998">MTYRTTRQWTLALAGGIAMIGALSATSPALLASPHPGASPALPAHHFWDDLTLEAMPGDAWERLRENLAWQERRHDARVQHWIEHYRANPHNVVEIIERARPWMAWITEQVEQRGLPGEVSLIPFIESSYDPHARSHRGAAGLWQFMPGTADALGLRRHGGYDGRLDVVAATHAALDYIELQAEQWYEGDIELSLAAYNAGAGTVNRARHGAQARGEAGDYWQLQLPNETMQYLPKLNAIAAIIDDPDAYGVALPEIDDAPAFAKVPVNRPIELAQLARATGVAASELTALNPGLTNGSANPSTVEVVLVPVEQEELVLAELSAPAPQASPAPAGDGQYLVQRGDSLSAIAARHGIGVAELRQHNGLRGDTIQVGQTLEIPHRSLAAR</sequence>
<dbReference type="InterPro" id="IPR008258">
    <property type="entry name" value="Transglycosylase_SLT_dom_1"/>
</dbReference>
<dbReference type="PANTHER" id="PTHR37423:SF2">
    <property type="entry name" value="MEMBRANE-BOUND LYTIC MUREIN TRANSGLYCOSYLASE C"/>
    <property type="match status" value="1"/>
</dbReference>
<evidence type="ECO:0000313" key="5">
    <source>
        <dbReference type="Proteomes" id="UP001320168"/>
    </source>
</evidence>
<dbReference type="SUPFAM" id="SSF54106">
    <property type="entry name" value="LysM domain"/>
    <property type="match status" value="1"/>
</dbReference>
<feature type="chain" id="PRO_5045679887" evidence="2">
    <location>
        <begin position="32"/>
        <end position="388"/>
    </location>
</feature>
<reference evidence="4 5" key="1">
    <citation type="journal article" date="2021" name="Front. Microbiol.">
        <title>Aerobic Denitrification and Heterotrophic Sulfur Oxidation in the Genus Halomonas Revealed by Six Novel Species Characterizations and Genome-Based Analysis.</title>
        <authorList>
            <person name="Wang L."/>
            <person name="Shao Z."/>
        </authorList>
    </citation>
    <scope>NUCLEOTIDE SEQUENCE [LARGE SCALE GENOMIC DNA]</scope>
    <source>
        <strain evidence="4 5">MCCC 1A11081</strain>
    </source>
</reference>
<gene>
    <name evidence="4" type="ORF">HOP53_03960</name>
</gene>
<feature type="domain" description="LysM" evidence="3">
    <location>
        <begin position="337"/>
        <end position="380"/>
    </location>
</feature>
<feature type="signal peptide" evidence="2">
    <location>
        <begin position="1"/>
        <end position="31"/>
    </location>
</feature>
<dbReference type="PROSITE" id="PS51782">
    <property type="entry name" value="LYSM"/>
    <property type="match status" value="1"/>
</dbReference>
<dbReference type="Pfam" id="PF01464">
    <property type="entry name" value="SLT"/>
    <property type="match status" value="1"/>
</dbReference>
<proteinExistence type="inferred from homology"/>
<dbReference type="SUPFAM" id="SSF53955">
    <property type="entry name" value="Lysozyme-like"/>
    <property type="match status" value="1"/>
</dbReference>
<organism evidence="4 5">
    <name type="scientific">Billgrantia ethanolica</name>
    <dbReference type="NCBI Taxonomy" id="2733486"/>
    <lineage>
        <taxon>Bacteria</taxon>
        <taxon>Pseudomonadati</taxon>
        <taxon>Pseudomonadota</taxon>
        <taxon>Gammaproteobacteria</taxon>
        <taxon>Oceanospirillales</taxon>
        <taxon>Halomonadaceae</taxon>
        <taxon>Billgrantia</taxon>
    </lineage>
</organism>
<dbReference type="PROSITE" id="PS00922">
    <property type="entry name" value="TRANSGLYCOSYLASE"/>
    <property type="match status" value="1"/>
</dbReference>
<dbReference type="InterPro" id="IPR036779">
    <property type="entry name" value="LysM_dom_sf"/>
</dbReference>
<accession>A0ABS8ZZM0</accession>
<dbReference type="InterPro" id="IPR023346">
    <property type="entry name" value="Lysozyme-like_dom_sf"/>
</dbReference>
<keyword evidence="2" id="KW-0732">Signal</keyword>
<dbReference type="RefSeq" id="WP_234268788.1">
    <property type="nucleotide sequence ID" value="NZ_JABFTX010000001.1"/>
</dbReference>
<dbReference type="Gene3D" id="1.10.530.10">
    <property type="match status" value="1"/>
</dbReference>
<dbReference type="InterPro" id="IPR000189">
    <property type="entry name" value="Transglyc_AS"/>
</dbReference>
<keyword evidence="5" id="KW-1185">Reference proteome</keyword>
<evidence type="ECO:0000256" key="2">
    <source>
        <dbReference type="SAM" id="SignalP"/>
    </source>
</evidence>
<evidence type="ECO:0000259" key="3">
    <source>
        <dbReference type="PROSITE" id="PS51782"/>
    </source>
</evidence>
<dbReference type="Proteomes" id="UP001320168">
    <property type="component" value="Unassembled WGS sequence"/>
</dbReference>
<protein>
    <submittedName>
        <fullName evidence="4">Transglycosylase SLT domain-containing protein</fullName>
    </submittedName>
</protein>
<evidence type="ECO:0000313" key="4">
    <source>
        <dbReference type="EMBL" id="MCE8001986.1"/>
    </source>
</evidence>
<dbReference type="SMART" id="SM00257">
    <property type="entry name" value="LysM"/>
    <property type="match status" value="1"/>
</dbReference>
<dbReference type="CDD" id="cd00118">
    <property type="entry name" value="LysM"/>
    <property type="match status" value="1"/>
</dbReference>
<evidence type="ECO:0000256" key="1">
    <source>
        <dbReference type="ARBA" id="ARBA00007734"/>
    </source>
</evidence>
<dbReference type="PANTHER" id="PTHR37423">
    <property type="entry name" value="SOLUBLE LYTIC MUREIN TRANSGLYCOSYLASE-RELATED"/>
    <property type="match status" value="1"/>
</dbReference>
<dbReference type="Gene3D" id="3.10.350.10">
    <property type="entry name" value="LysM domain"/>
    <property type="match status" value="1"/>
</dbReference>
<name>A0ABS8ZZM0_9GAMM</name>
<comment type="similarity">
    <text evidence="1">Belongs to the transglycosylase Slt family.</text>
</comment>
<dbReference type="CDD" id="cd16894">
    <property type="entry name" value="MltD-like"/>
    <property type="match status" value="1"/>
</dbReference>
<dbReference type="Pfam" id="PF01476">
    <property type="entry name" value="LysM"/>
    <property type="match status" value="1"/>
</dbReference>
<dbReference type="InterPro" id="IPR018392">
    <property type="entry name" value="LysM"/>
</dbReference>
<dbReference type="EMBL" id="JABFTX010000001">
    <property type="protein sequence ID" value="MCE8001986.1"/>
    <property type="molecule type" value="Genomic_DNA"/>
</dbReference>
<comment type="caution">
    <text evidence="4">The sequence shown here is derived from an EMBL/GenBank/DDBJ whole genome shotgun (WGS) entry which is preliminary data.</text>
</comment>